<evidence type="ECO:0000256" key="1">
    <source>
        <dbReference type="SAM" id="SignalP"/>
    </source>
</evidence>
<feature type="chain" id="PRO_5044460554" evidence="1">
    <location>
        <begin position="23"/>
        <end position="228"/>
    </location>
</feature>
<proteinExistence type="predicted"/>
<gene>
    <name evidence="2" type="ORF">F9Y85_06495</name>
    <name evidence="3" type="ORF">R5H13_23215</name>
</gene>
<dbReference type="AlphaFoldDB" id="A0A8I2H4B8"/>
<evidence type="ECO:0000313" key="2">
    <source>
        <dbReference type="EMBL" id="NLR20969.1"/>
    </source>
</evidence>
<reference evidence="3 5" key="2">
    <citation type="submission" date="2023-10" db="EMBL/GenBank/DDBJ databases">
        <title>To unveil natural product biosynthetic capacity in Pseudoalteromonas.</title>
        <authorList>
            <person name="Wang J."/>
        </authorList>
    </citation>
    <scope>NUCLEOTIDE SEQUENCE [LARGE SCALE GENOMIC DNA]</scope>
    <source>
        <strain evidence="3 5">DSM 15914</strain>
    </source>
</reference>
<keyword evidence="5" id="KW-1185">Reference proteome</keyword>
<organism evidence="2 4">
    <name type="scientific">Pseudoalteromonas maricaloris</name>
    <dbReference type="NCBI Taxonomy" id="184924"/>
    <lineage>
        <taxon>Bacteria</taxon>
        <taxon>Pseudomonadati</taxon>
        <taxon>Pseudomonadota</taxon>
        <taxon>Gammaproteobacteria</taxon>
        <taxon>Alteromonadales</taxon>
        <taxon>Pseudoalteromonadaceae</taxon>
        <taxon>Pseudoalteromonas</taxon>
    </lineage>
</organism>
<evidence type="ECO:0000313" key="5">
    <source>
        <dbReference type="Proteomes" id="UP001304419"/>
    </source>
</evidence>
<sequence length="228" mass="25376">MNSILRQVALVSALFASTASLANSTDFVELGYGKITLDGVDEFKPTGIAVTVNKAFDGFYLQGTYAALSDDFKGTLIESDYYANIETTVKVETDLNYLTLLVGHQFDVTDAGFVDVYGGYSRYKLEVDYSGIADIAYNDGYSYQESFSDKESDTSDHYHIEAAYEHSFGALNARVGLGLERIQDDESETNFVYLAKLSYQFTDSISANVSYRNADEYDNFGVNLRYSF</sequence>
<reference evidence="2" key="1">
    <citation type="submission" date="2019-10" db="EMBL/GenBank/DDBJ databases">
        <authorList>
            <person name="Paulsen S."/>
        </authorList>
    </citation>
    <scope>NUCLEOTIDE SEQUENCE</scope>
    <source>
        <strain evidence="2">LMG 19692</strain>
    </source>
</reference>
<feature type="signal peptide" evidence="1">
    <location>
        <begin position="1"/>
        <end position="22"/>
    </location>
</feature>
<name>A0A8I2H4B8_9GAMM</name>
<dbReference type="RefSeq" id="WP_039496502.1">
    <property type="nucleotide sequence ID" value="NZ_CBCSDF010000004.1"/>
</dbReference>
<dbReference type="Proteomes" id="UP000646877">
    <property type="component" value="Unassembled WGS sequence"/>
</dbReference>
<dbReference type="EMBL" id="WEIA01000003">
    <property type="protein sequence ID" value="NLR20969.1"/>
    <property type="molecule type" value="Genomic_DNA"/>
</dbReference>
<dbReference type="EMBL" id="CP137579">
    <property type="protein sequence ID" value="WOX30792.1"/>
    <property type="molecule type" value="Genomic_DNA"/>
</dbReference>
<protein>
    <submittedName>
        <fullName evidence="2 3">Porin</fullName>
    </submittedName>
</protein>
<evidence type="ECO:0000313" key="3">
    <source>
        <dbReference type="EMBL" id="WOX30792.1"/>
    </source>
</evidence>
<keyword evidence="1" id="KW-0732">Signal</keyword>
<evidence type="ECO:0000313" key="4">
    <source>
        <dbReference type="Proteomes" id="UP000646877"/>
    </source>
</evidence>
<dbReference type="Proteomes" id="UP001304419">
    <property type="component" value="Chromosome 2"/>
</dbReference>
<accession>A0A8I2H4B8</accession>